<reference evidence="10 11" key="1">
    <citation type="submission" date="2010-12" db="EMBL/GenBank/DDBJ databases">
        <authorList>
            <person name="Muzny D."/>
            <person name="Qin X."/>
            <person name="Deng J."/>
            <person name="Jiang H."/>
            <person name="Liu Y."/>
            <person name="Qu J."/>
            <person name="Song X.-Z."/>
            <person name="Zhang L."/>
            <person name="Thornton R."/>
            <person name="Coyle M."/>
            <person name="Francisco L."/>
            <person name="Jackson L."/>
            <person name="Javaid M."/>
            <person name="Korchina V."/>
            <person name="Kovar C."/>
            <person name="Mata R."/>
            <person name="Mathew T."/>
            <person name="Ngo R."/>
            <person name="Nguyen L."/>
            <person name="Nguyen N."/>
            <person name="Okwuonu G."/>
            <person name="Ongeri F."/>
            <person name="Pham C."/>
            <person name="Simmons D."/>
            <person name="Wilczek-Boney K."/>
            <person name="Hale W."/>
            <person name="Jakkamsetti A."/>
            <person name="Pham P."/>
            <person name="Ruth R."/>
            <person name="San Lucas F."/>
            <person name="Warren J."/>
            <person name="Zhang J."/>
            <person name="Zhao Z."/>
            <person name="Zhou C."/>
            <person name="Zhu D."/>
            <person name="Lee S."/>
            <person name="Bess C."/>
            <person name="Blankenburg K."/>
            <person name="Forbes L."/>
            <person name="Fu Q."/>
            <person name="Gubbala S."/>
            <person name="Hirani K."/>
            <person name="Jayaseelan J.C."/>
            <person name="Lara F."/>
            <person name="Munidasa M."/>
            <person name="Palculict T."/>
            <person name="Patil S."/>
            <person name="Pu L.-L."/>
            <person name="Saada N."/>
            <person name="Tang L."/>
            <person name="Weissenberger G."/>
            <person name="Zhu Y."/>
            <person name="Hemphill L."/>
            <person name="Shang Y."/>
            <person name="Youmans B."/>
            <person name="Ayvaz T."/>
            <person name="Ross M."/>
            <person name="Santibanez J."/>
            <person name="Aqrawi P."/>
            <person name="Gross S."/>
            <person name="Joshi V."/>
            <person name="Fowler G."/>
            <person name="Nazareth L."/>
            <person name="Reid J."/>
            <person name="Worley K."/>
            <person name="Petrosino J."/>
            <person name="Highlander S."/>
            <person name="Gibbs R."/>
        </authorList>
    </citation>
    <scope>NUCLEOTIDE SEQUENCE [LARGE SCALE GENOMIC DNA]</scope>
    <source>
        <strain evidence="10 11">ATCC 51333</strain>
    </source>
</reference>
<dbReference type="NCBIfam" id="TIGR03506">
    <property type="entry name" value="FlgEFG_subfam"/>
    <property type="match status" value="1"/>
</dbReference>
<evidence type="ECO:0000259" key="8">
    <source>
        <dbReference type="Pfam" id="PF07559"/>
    </source>
</evidence>
<dbReference type="InterPro" id="IPR019776">
    <property type="entry name" value="Flagellar_basal_body_rod_CS"/>
</dbReference>
<evidence type="ECO:0000256" key="3">
    <source>
        <dbReference type="ARBA" id="ARBA00019015"/>
    </source>
</evidence>
<dbReference type="Pfam" id="PF06429">
    <property type="entry name" value="Flg_bbr_C"/>
    <property type="match status" value="1"/>
</dbReference>
<gene>
    <name evidence="10" type="ORF">HMPREF0388_0388</name>
</gene>
<evidence type="ECO:0000259" key="9">
    <source>
        <dbReference type="Pfam" id="PF22692"/>
    </source>
</evidence>
<dbReference type="Proteomes" id="UP000005573">
    <property type="component" value="Unassembled WGS sequence"/>
</dbReference>
<dbReference type="InterPro" id="IPR020013">
    <property type="entry name" value="Flagellar_FlgE/F/G"/>
</dbReference>
<dbReference type="Pfam" id="PF00460">
    <property type="entry name" value="Flg_bb_rod"/>
    <property type="match status" value="1"/>
</dbReference>
<comment type="function">
    <text evidence="5">A flexible structure which links the flagellar filament to the drive apparatus in the basal body.</text>
</comment>
<dbReference type="SUPFAM" id="SSF117143">
    <property type="entry name" value="Flagellar hook protein flgE"/>
    <property type="match status" value="1"/>
</dbReference>
<dbReference type="HOGENOM" id="CLU_013687_2_4_11"/>
<dbReference type="Gene3D" id="2.60.98.20">
    <property type="entry name" value="Flagellar hook protein FlgE"/>
    <property type="match status" value="1"/>
</dbReference>
<dbReference type="EMBL" id="AEPY01000003">
    <property type="protein sequence ID" value="EFU80669.1"/>
    <property type="molecule type" value="Genomic_DNA"/>
</dbReference>
<dbReference type="GO" id="GO:0005829">
    <property type="term" value="C:cytosol"/>
    <property type="evidence" value="ECO:0007669"/>
    <property type="project" value="TreeGrafter"/>
</dbReference>
<sequence length="487" mass="51838">MLRSLFTGISGLSVHQTMLDVTSNNIANVNTTGFKSASTRFEDTFSQLVRSGAAPRLNERGGMNPAQVGLGVKLQSITQNFTGGAAQMTGRNLDTMINGDGFYVLRKTNGTSVYTRNGSFGVDAQGQLVAADGSFVQGWMGNEDGTINASGTPGHITLPLTKTVEGKPTKNVIYGGNIPADQIYMDPTKSKTSPSNAFQRSQIVHAYDDKGNPHDVLLTFARADFAKPGSQPVWELRAYDAKAYKELNETQREELTSKNGARIELKVKQGKTVKLGNSTVAPVAKGGVLTFQFGTNGKLDTESEQLLKTVNFTLDQLNVVPATKPGEIAKTEVVTPNVTKEPITLDLSAMTGFGGVNNFGQKQVDGNMAGYMTGYSVEADGTIRGTFSNGDNRALARIAVASFANPLGLEKAGSSYFVETGNSGQPQIGEAGTGQRGAMTGGAIEMSNVDLAAEFTNLILSQRGFQANSRVITTSDEILQELVNMKR</sequence>
<feature type="domain" description="Flagellar hook protein FlgE/F/G-like D1" evidence="9">
    <location>
        <begin position="96"/>
        <end position="159"/>
    </location>
</feature>
<dbReference type="InterPro" id="IPR053967">
    <property type="entry name" value="LlgE_F_G-like_D1"/>
</dbReference>
<name>E6LXB5_9ACTO</name>
<evidence type="ECO:0000259" key="7">
    <source>
        <dbReference type="Pfam" id="PF06429"/>
    </source>
</evidence>
<dbReference type="Pfam" id="PF22692">
    <property type="entry name" value="LlgE_F_G_D1"/>
    <property type="match status" value="1"/>
</dbReference>
<dbReference type="InterPro" id="IPR037058">
    <property type="entry name" value="Falgellar_hook_FlgE_sf"/>
</dbReference>
<evidence type="ECO:0000256" key="4">
    <source>
        <dbReference type="ARBA" id="ARBA00023143"/>
    </source>
</evidence>
<dbReference type="InterPro" id="IPR037925">
    <property type="entry name" value="FlgE/F/G-like"/>
</dbReference>
<dbReference type="Pfam" id="PF07559">
    <property type="entry name" value="FlgE_D2"/>
    <property type="match status" value="1"/>
</dbReference>
<dbReference type="RefSeq" id="WP_004008834.1">
    <property type="nucleotide sequence ID" value="NZ_GL622340.1"/>
</dbReference>
<dbReference type="PANTHER" id="PTHR30435:SF1">
    <property type="entry name" value="FLAGELLAR HOOK PROTEIN FLGE"/>
    <property type="match status" value="1"/>
</dbReference>
<evidence type="ECO:0000256" key="2">
    <source>
        <dbReference type="ARBA" id="ARBA00009677"/>
    </source>
</evidence>
<dbReference type="InterPro" id="IPR010930">
    <property type="entry name" value="Flg_bb/hook_C_dom"/>
</dbReference>
<keyword evidence="10" id="KW-0966">Cell projection</keyword>
<keyword evidence="10" id="KW-0282">Flagellum</keyword>
<proteinExistence type="inferred from homology"/>
<evidence type="ECO:0000256" key="5">
    <source>
        <dbReference type="RuleBase" id="RU362116"/>
    </source>
</evidence>
<accession>E6LXB5</accession>
<feature type="domain" description="Flagellar basal-body/hook protein C-terminal" evidence="7">
    <location>
        <begin position="442"/>
        <end position="485"/>
    </location>
</feature>
<feature type="domain" description="Flagellar hook protein FlgE D2" evidence="8">
    <location>
        <begin position="181"/>
        <end position="366"/>
    </location>
</feature>
<feature type="domain" description="Flagellar basal body rod protein N-terminal" evidence="6">
    <location>
        <begin position="7"/>
        <end position="35"/>
    </location>
</feature>
<dbReference type="PROSITE" id="PS00588">
    <property type="entry name" value="FLAGELLA_BB_ROD"/>
    <property type="match status" value="1"/>
</dbReference>
<comment type="subcellular location">
    <subcellularLocation>
        <location evidence="1 5">Bacterial flagellum basal body</location>
    </subcellularLocation>
</comment>
<evidence type="ECO:0000256" key="1">
    <source>
        <dbReference type="ARBA" id="ARBA00004117"/>
    </source>
</evidence>
<keyword evidence="10" id="KW-0969">Cilium</keyword>
<comment type="caution">
    <text evidence="10">The sequence shown here is derived from an EMBL/GenBank/DDBJ whole genome shotgun (WGS) entry which is preliminary data.</text>
</comment>
<keyword evidence="4 5" id="KW-0975">Bacterial flagellum</keyword>
<dbReference type="GO" id="GO:0009425">
    <property type="term" value="C:bacterial-type flagellum basal body"/>
    <property type="evidence" value="ECO:0007669"/>
    <property type="project" value="UniProtKB-SubCell"/>
</dbReference>
<dbReference type="PANTHER" id="PTHR30435">
    <property type="entry name" value="FLAGELLAR PROTEIN"/>
    <property type="match status" value="1"/>
</dbReference>
<dbReference type="GO" id="GO:0009424">
    <property type="term" value="C:bacterial-type flagellum hook"/>
    <property type="evidence" value="ECO:0007669"/>
    <property type="project" value="TreeGrafter"/>
</dbReference>
<dbReference type="InterPro" id="IPR011491">
    <property type="entry name" value="FlgE_D2"/>
</dbReference>
<comment type="similarity">
    <text evidence="2 5">Belongs to the flagella basal body rod proteins family.</text>
</comment>
<evidence type="ECO:0000313" key="11">
    <source>
        <dbReference type="Proteomes" id="UP000005573"/>
    </source>
</evidence>
<evidence type="ECO:0000259" key="6">
    <source>
        <dbReference type="Pfam" id="PF00460"/>
    </source>
</evidence>
<dbReference type="InterPro" id="IPR001444">
    <property type="entry name" value="Flag_bb_rod_N"/>
</dbReference>
<evidence type="ECO:0000313" key="10">
    <source>
        <dbReference type="EMBL" id="EFU80669.1"/>
    </source>
</evidence>
<organism evidence="10 11">
    <name type="scientific">Mobiluncus curtisii ATCC 51333</name>
    <dbReference type="NCBI Taxonomy" id="887326"/>
    <lineage>
        <taxon>Bacteria</taxon>
        <taxon>Bacillati</taxon>
        <taxon>Actinomycetota</taxon>
        <taxon>Actinomycetes</taxon>
        <taxon>Actinomycetales</taxon>
        <taxon>Actinomycetaceae</taxon>
        <taxon>Mobiluncus</taxon>
    </lineage>
</organism>
<dbReference type="AlphaFoldDB" id="E6LXB5"/>
<protein>
    <recommendedName>
        <fullName evidence="3 5">Flagellar hook protein FlgE</fullName>
    </recommendedName>
</protein>
<dbReference type="GO" id="GO:0071978">
    <property type="term" value="P:bacterial-type flagellum-dependent swarming motility"/>
    <property type="evidence" value="ECO:0007669"/>
    <property type="project" value="TreeGrafter"/>
</dbReference>